<evidence type="ECO:0000256" key="11">
    <source>
        <dbReference type="ARBA" id="ARBA00038976"/>
    </source>
</evidence>
<dbReference type="InterPro" id="IPR002933">
    <property type="entry name" value="Peptidase_M20"/>
</dbReference>
<evidence type="ECO:0000313" key="21">
    <source>
        <dbReference type="Proteomes" id="UP000000466"/>
    </source>
</evidence>
<dbReference type="Gene3D" id="3.40.630.10">
    <property type="entry name" value="Zn peptidases"/>
    <property type="match status" value="2"/>
</dbReference>
<evidence type="ECO:0000256" key="13">
    <source>
        <dbReference type="ARBA" id="ARBA00061423"/>
    </source>
</evidence>
<organism evidence="20 21">
    <name type="scientific">Simiduia agarivorans (strain DSM 21679 / JCM 13881 / BCRC 17597 / SA1)</name>
    <dbReference type="NCBI Taxonomy" id="1117647"/>
    <lineage>
        <taxon>Bacteria</taxon>
        <taxon>Pseudomonadati</taxon>
        <taxon>Pseudomonadota</taxon>
        <taxon>Gammaproteobacteria</taxon>
        <taxon>Cellvibrionales</taxon>
        <taxon>Cellvibrionaceae</taxon>
        <taxon>Simiduia</taxon>
    </lineage>
</organism>
<dbReference type="SUPFAM" id="SSF53187">
    <property type="entry name" value="Zn-dependent exopeptidases"/>
    <property type="match status" value="1"/>
</dbReference>
<dbReference type="NCBIfam" id="TIGR01893">
    <property type="entry name" value="aa-his-dipept"/>
    <property type="match status" value="1"/>
</dbReference>
<feature type="domain" description="Peptidase M20 dimerisation" evidence="19">
    <location>
        <begin position="208"/>
        <end position="295"/>
    </location>
</feature>
<evidence type="ECO:0000256" key="18">
    <source>
        <dbReference type="ARBA" id="ARBA00078074"/>
    </source>
</evidence>
<evidence type="ECO:0000256" key="10">
    <source>
        <dbReference type="ARBA" id="ARBA00036421"/>
    </source>
</evidence>
<dbReference type="PANTHER" id="PTHR43501">
    <property type="entry name" value="CYTOSOL NON-SPECIFIC DIPEPTIDASE"/>
    <property type="match status" value="1"/>
</dbReference>
<sequence>MASPLATLDPQPLWRHFQMLCDTPRPSKHEAAVVAKIEAFAAAHQLTCERDTVGNVLIRKPATAGMEDRVGVVMQSHLDMVPQKNNDKQHDFLTDPITPVRDGDWIRADHTTLGADNGIGAAAMLAVLESRDIAHGPLEALFTIDEEAGMTGAKGLAANWIEGELLFNLDTEDEGELYVGCAGGVNVNAVFPPEWQPTGPNMAGYTLSVKGLLGGHSGLDIHLGRGNANQMAALFVARLQAAFPVQLHAFNGGSLRNAIPREATIGLALNAEQKAAVLALFTAFKNDMEARYRQTEPHLCIELEECGLPAQILSLQQSRQLIASIVSCPSYPTRMSDALPGVTETSNNLATVTLAQDAVRIKCLVRSLLDSARDDLGLALCNHFALAGASTHTDGEYPGWTPDPESALLQTMRTVYQQHYQQEPAIKVIHAGLECGILGAIYPNWDMISFGPTIRCAHSPDEKVHIGSVQAFWQCLIKGLSAVPCVNR</sequence>
<accession>K4KGK1</accession>
<name>K4KGK1_SIMAS</name>
<dbReference type="FunFam" id="3.40.630.10:FF:000018">
    <property type="entry name" value="Aminoacyl-histidine dipeptidase PepD"/>
    <property type="match status" value="1"/>
</dbReference>
<evidence type="ECO:0000256" key="2">
    <source>
        <dbReference type="ARBA" id="ARBA00001947"/>
    </source>
</evidence>
<dbReference type="PIRSF" id="PIRSF016599">
    <property type="entry name" value="Xaa-His_dipept"/>
    <property type="match status" value="1"/>
</dbReference>
<dbReference type="Pfam" id="PF01546">
    <property type="entry name" value="Peptidase_M20"/>
    <property type="match status" value="1"/>
</dbReference>
<dbReference type="AlphaFoldDB" id="K4KGK1"/>
<dbReference type="PRINTS" id="PR00934">
    <property type="entry name" value="XHISDIPTASE"/>
</dbReference>
<keyword evidence="9" id="KW-0170">Cobalt</keyword>
<evidence type="ECO:0000256" key="17">
    <source>
        <dbReference type="ARBA" id="ARBA00077688"/>
    </source>
</evidence>
<keyword evidence="3" id="KW-0645">Protease</keyword>
<dbReference type="GO" id="GO:0006508">
    <property type="term" value="P:proteolysis"/>
    <property type="evidence" value="ECO:0007669"/>
    <property type="project" value="UniProtKB-KW"/>
</dbReference>
<evidence type="ECO:0000256" key="5">
    <source>
        <dbReference type="ARBA" id="ARBA00022801"/>
    </source>
</evidence>
<dbReference type="EMBL" id="CP003746">
    <property type="protein sequence ID" value="AFU98204.1"/>
    <property type="molecule type" value="Genomic_DNA"/>
</dbReference>
<evidence type="ECO:0000256" key="1">
    <source>
        <dbReference type="ARBA" id="ARBA00001941"/>
    </source>
</evidence>
<dbReference type="FunFam" id="3.40.630.10:FF:000015">
    <property type="entry name" value="Aminoacyl-histidine dipeptidase PepD"/>
    <property type="match status" value="1"/>
</dbReference>
<comment type="cofactor">
    <cofactor evidence="2">
        <name>Zn(2+)</name>
        <dbReference type="ChEBI" id="CHEBI:29105"/>
    </cofactor>
</comment>
<dbReference type="GO" id="GO:0005829">
    <property type="term" value="C:cytosol"/>
    <property type="evidence" value="ECO:0007669"/>
    <property type="project" value="TreeGrafter"/>
</dbReference>
<gene>
    <name evidence="20" type="ordered locus">M5M_04985</name>
</gene>
<evidence type="ECO:0000256" key="6">
    <source>
        <dbReference type="ARBA" id="ARBA00022833"/>
    </source>
</evidence>
<evidence type="ECO:0000259" key="19">
    <source>
        <dbReference type="Pfam" id="PF07687"/>
    </source>
</evidence>
<dbReference type="KEGG" id="saga:M5M_04985"/>
<dbReference type="InterPro" id="IPR001160">
    <property type="entry name" value="Peptidase_M20C"/>
</dbReference>
<dbReference type="RefSeq" id="WP_015046377.1">
    <property type="nucleotide sequence ID" value="NC_018868.3"/>
</dbReference>
<dbReference type="STRING" id="1117647.M5M_04985"/>
<comment type="similarity">
    <text evidence="13">Belongs to the peptidase M20C family.</text>
</comment>
<evidence type="ECO:0000256" key="4">
    <source>
        <dbReference type="ARBA" id="ARBA00022723"/>
    </source>
</evidence>
<dbReference type="Proteomes" id="UP000000466">
    <property type="component" value="Chromosome"/>
</dbReference>
<comment type="cofactor">
    <cofactor evidence="1">
        <name>Co(2+)</name>
        <dbReference type="ChEBI" id="CHEBI:48828"/>
    </cofactor>
</comment>
<dbReference type="HOGENOM" id="CLU_028526_0_0_6"/>
<evidence type="ECO:0000256" key="7">
    <source>
        <dbReference type="ARBA" id="ARBA00022997"/>
    </source>
</evidence>
<dbReference type="SUPFAM" id="SSF55031">
    <property type="entry name" value="Bacterial exopeptidase dimerisation domain"/>
    <property type="match status" value="1"/>
</dbReference>
<dbReference type="InterPro" id="IPR011650">
    <property type="entry name" value="Peptidase_M20_dimer"/>
</dbReference>
<dbReference type="GO" id="GO:0046872">
    <property type="term" value="F:metal ion binding"/>
    <property type="evidence" value="ECO:0007669"/>
    <property type="project" value="UniProtKB-KW"/>
</dbReference>
<keyword evidence="4" id="KW-0479">Metal-binding</keyword>
<keyword evidence="7" id="KW-0224">Dipeptidase</keyword>
<protein>
    <recommendedName>
        <fullName evidence="14">Cytosol non-specific dipeptidase</fullName>
        <ecNumber evidence="11">3.4.13.18</ecNumber>
    </recommendedName>
    <alternativeName>
        <fullName evidence="17">Aminoacyl-histidine dipeptidase</fullName>
    </alternativeName>
    <alternativeName>
        <fullName evidence="16">Beta-alanyl-histidine dipeptidase</fullName>
    </alternativeName>
    <alternativeName>
        <fullName evidence="15">Carnosinase</fullName>
    </alternativeName>
    <alternativeName>
        <fullName evidence="12">Peptidase D</fullName>
    </alternativeName>
    <alternativeName>
        <fullName evidence="18">Xaa-His dipeptidase</fullName>
    </alternativeName>
</protein>
<dbReference type="PANTHER" id="PTHR43501:SF1">
    <property type="entry name" value="CYTOSOL NON-SPECIFIC DIPEPTIDASE"/>
    <property type="match status" value="1"/>
</dbReference>
<dbReference type="EC" id="3.4.13.18" evidence="11"/>
<keyword evidence="8" id="KW-0482">Metalloprotease</keyword>
<evidence type="ECO:0000256" key="8">
    <source>
        <dbReference type="ARBA" id="ARBA00023049"/>
    </source>
</evidence>
<evidence type="ECO:0000256" key="3">
    <source>
        <dbReference type="ARBA" id="ARBA00022670"/>
    </source>
</evidence>
<keyword evidence="6" id="KW-0862">Zinc</keyword>
<keyword evidence="5" id="KW-0378">Hydrolase</keyword>
<dbReference type="CDD" id="cd03890">
    <property type="entry name" value="M20_pepD"/>
    <property type="match status" value="1"/>
</dbReference>
<dbReference type="InterPro" id="IPR036264">
    <property type="entry name" value="Bact_exopeptidase_dim_dom"/>
</dbReference>
<keyword evidence="21" id="KW-1185">Reference proteome</keyword>
<reference evidence="20 21" key="1">
    <citation type="journal article" date="2013" name="Genome Announc.">
        <title>Complete genome sequence of Simiduia agarivorans SA1(T), a marine bacterium able to degrade a variety of polysaccharides.</title>
        <authorList>
            <person name="Lin S.Y."/>
            <person name="Shieh W.Y."/>
            <person name="Chen J.S."/>
            <person name="Tang S.L."/>
        </authorList>
    </citation>
    <scope>NUCLEOTIDE SEQUENCE [LARGE SCALE GENOMIC DNA]</scope>
    <source>
        <strain evidence="21">DSM 21679 / JCM 13881 / BCRC 17597 / SA1</strain>
    </source>
</reference>
<proteinExistence type="inferred from homology"/>
<evidence type="ECO:0000256" key="12">
    <source>
        <dbReference type="ARBA" id="ARBA00044252"/>
    </source>
</evidence>
<evidence type="ECO:0000256" key="16">
    <source>
        <dbReference type="ARBA" id="ARBA00076004"/>
    </source>
</evidence>
<comment type="catalytic activity">
    <reaction evidence="10">
        <text>Hydrolysis of dipeptides, preferentially hydrophobic dipeptides including prolyl amino acids.</text>
        <dbReference type="EC" id="3.4.13.18"/>
    </reaction>
</comment>
<dbReference type="eggNOG" id="COG2195">
    <property type="taxonomic scope" value="Bacteria"/>
</dbReference>
<evidence type="ECO:0000256" key="14">
    <source>
        <dbReference type="ARBA" id="ARBA00071271"/>
    </source>
</evidence>
<dbReference type="Pfam" id="PF07687">
    <property type="entry name" value="M20_dimer"/>
    <property type="match status" value="1"/>
</dbReference>
<dbReference type="GO" id="GO:0070573">
    <property type="term" value="F:metallodipeptidase activity"/>
    <property type="evidence" value="ECO:0007669"/>
    <property type="project" value="TreeGrafter"/>
</dbReference>
<evidence type="ECO:0000256" key="15">
    <source>
        <dbReference type="ARBA" id="ARBA00075285"/>
    </source>
</evidence>
<evidence type="ECO:0000256" key="9">
    <source>
        <dbReference type="ARBA" id="ARBA00023285"/>
    </source>
</evidence>
<dbReference type="OrthoDB" id="9773892at2"/>
<evidence type="ECO:0000313" key="20">
    <source>
        <dbReference type="EMBL" id="AFU98204.1"/>
    </source>
</evidence>